<sequence length="140" mass="15885">MIPEYVRSKKTSELRQMVGEIQEAMALQKSTIDSIYEELLERYSAKFTAELAESGKQDGEMTREIDGHRLTFAVKAKVKWDSSKLQEVASSLDPNIVYKVFKIDFSVPERTFKALTDDKLIQAISTARTVEYAAPKIVFA</sequence>
<protein>
    <submittedName>
        <fullName evidence="1">Uncharacterized protein</fullName>
    </submittedName>
</protein>
<name>A0A6J5N160_9CAUD</name>
<organism evidence="1">
    <name type="scientific">uncultured Caudovirales phage</name>
    <dbReference type="NCBI Taxonomy" id="2100421"/>
    <lineage>
        <taxon>Viruses</taxon>
        <taxon>Duplodnaviria</taxon>
        <taxon>Heunggongvirae</taxon>
        <taxon>Uroviricota</taxon>
        <taxon>Caudoviricetes</taxon>
        <taxon>Peduoviridae</taxon>
        <taxon>Maltschvirus</taxon>
        <taxon>Maltschvirus maltsch</taxon>
    </lineage>
</organism>
<dbReference type="EMBL" id="LR796756">
    <property type="protein sequence ID" value="CAB4163741.1"/>
    <property type="molecule type" value="Genomic_DNA"/>
</dbReference>
<evidence type="ECO:0000313" key="2">
    <source>
        <dbReference type="EMBL" id="CAB4163741.1"/>
    </source>
</evidence>
<reference evidence="1" key="1">
    <citation type="submission" date="2020-04" db="EMBL/GenBank/DDBJ databases">
        <authorList>
            <person name="Chiriac C."/>
            <person name="Salcher M."/>
            <person name="Ghai R."/>
            <person name="Kavagutti S V."/>
        </authorList>
    </citation>
    <scope>NUCLEOTIDE SEQUENCE</scope>
</reference>
<gene>
    <name evidence="1" type="ORF">UFOVP543_18</name>
    <name evidence="2" type="ORF">UFOVP804_46</name>
</gene>
<accession>A0A6J5N160</accession>
<dbReference type="EMBL" id="LR796531">
    <property type="protein sequence ID" value="CAB4149699.1"/>
    <property type="molecule type" value="Genomic_DNA"/>
</dbReference>
<evidence type="ECO:0000313" key="1">
    <source>
        <dbReference type="EMBL" id="CAB4149699.1"/>
    </source>
</evidence>
<proteinExistence type="predicted"/>